<feature type="region of interest" description="Disordered" evidence="1">
    <location>
        <begin position="49"/>
        <end position="86"/>
    </location>
</feature>
<sequence>HRADSCATDNGTGVTDPDELPEDEYDAAEIVCLGQGLSGQPLEDCIEDVLNGTDDDAGDTGDSEDNLDGEDGDAGTCSAASTPIFT</sequence>
<evidence type="ECO:0000313" key="2">
    <source>
        <dbReference type="EMBL" id="GIQ92104.1"/>
    </source>
</evidence>
<name>A0A9K3DDS8_9EUKA</name>
<gene>
    <name evidence="2" type="ORF">KIPB_015682</name>
</gene>
<comment type="caution">
    <text evidence="2">The sequence shown here is derived from an EMBL/GenBank/DDBJ whole genome shotgun (WGS) entry which is preliminary data.</text>
</comment>
<dbReference type="AlphaFoldDB" id="A0A9K3DDS8"/>
<dbReference type="EMBL" id="BDIP01008975">
    <property type="protein sequence ID" value="GIQ92104.1"/>
    <property type="molecule type" value="Genomic_DNA"/>
</dbReference>
<evidence type="ECO:0000313" key="3">
    <source>
        <dbReference type="Proteomes" id="UP000265618"/>
    </source>
</evidence>
<reference evidence="2 3" key="1">
    <citation type="journal article" date="2018" name="PLoS ONE">
        <title>The draft genome of Kipferlia bialata reveals reductive genome evolution in fornicate parasites.</title>
        <authorList>
            <person name="Tanifuji G."/>
            <person name="Takabayashi S."/>
            <person name="Kume K."/>
            <person name="Takagi M."/>
            <person name="Nakayama T."/>
            <person name="Kamikawa R."/>
            <person name="Inagaki Y."/>
            <person name="Hashimoto T."/>
        </authorList>
    </citation>
    <scope>NUCLEOTIDE SEQUENCE [LARGE SCALE GENOMIC DNA]</scope>
    <source>
        <strain evidence="2">NY0173</strain>
    </source>
</reference>
<evidence type="ECO:0000256" key="1">
    <source>
        <dbReference type="SAM" id="MobiDB-lite"/>
    </source>
</evidence>
<feature type="compositionally biased region" description="Acidic residues" evidence="1">
    <location>
        <begin position="53"/>
        <end position="73"/>
    </location>
</feature>
<accession>A0A9K3DDS8</accession>
<dbReference type="Proteomes" id="UP000265618">
    <property type="component" value="Unassembled WGS sequence"/>
</dbReference>
<organism evidence="2 3">
    <name type="scientific">Kipferlia bialata</name>
    <dbReference type="NCBI Taxonomy" id="797122"/>
    <lineage>
        <taxon>Eukaryota</taxon>
        <taxon>Metamonada</taxon>
        <taxon>Carpediemonas-like organisms</taxon>
        <taxon>Kipferlia</taxon>
    </lineage>
</organism>
<feature type="non-terminal residue" evidence="2">
    <location>
        <position position="86"/>
    </location>
</feature>
<proteinExistence type="predicted"/>
<feature type="region of interest" description="Disordered" evidence="1">
    <location>
        <begin position="1"/>
        <end position="21"/>
    </location>
</feature>
<protein>
    <submittedName>
        <fullName evidence="2">Uncharacterized protein</fullName>
    </submittedName>
</protein>
<keyword evidence="3" id="KW-1185">Reference proteome</keyword>
<feature type="non-terminal residue" evidence="2">
    <location>
        <position position="1"/>
    </location>
</feature>